<dbReference type="Pfam" id="PF26607">
    <property type="entry name" value="DUF8189"/>
    <property type="match status" value="1"/>
</dbReference>
<dbReference type="AlphaFoldDB" id="A0A939GAE9"/>
<reference evidence="2 3" key="1">
    <citation type="submission" date="2021-03" db="EMBL/GenBank/DDBJ databases">
        <title>Fibrella sp. HMF5036 genome sequencing and assembly.</title>
        <authorList>
            <person name="Kang H."/>
            <person name="Kim H."/>
            <person name="Bae S."/>
            <person name="Joh K."/>
        </authorList>
    </citation>
    <scope>NUCLEOTIDE SEQUENCE [LARGE SCALE GENOMIC DNA]</scope>
    <source>
        <strain evidence="2 3">HMF5036</strain>
    </source>
</reference>
<dbReference type="Proteomes" id="UP000664795">
    <property type="component" value="Unassembled WGS sequence"/>
</dbReference>
<dbReference type="Gene3D" id="2.120.10.70">
    <property type="entry name" value="Fucose-specific lectin"/>
    <property type="match status" value="1"/>
</dbReference>
<accession>A0A939GAE9</accession>
<organism evidence="2 3">
    <name type="scientific">Fibrella aquatilis</name>
    <dbReference type="NCBI Taxonomy" id="2817059"/>
    <lineage>
        <taxon>Bacteria</taxon>
        <taxon>Pseudomonadati</taxon>
        <taxon>Bacteroidota</taxon>
        <taxon>Cytophagia</taxon>
        <taxon>Cytophagales</taxon>
        <taxon>Spirosomataceae</taxon>
        <taxon>Fibrella</taxon>
    </lineage>
</organism>
<comment type="caution">
    <text evidence="2">The sequence shown here is derived from an EMBL/GenBank/DDBJ whole genome shotgun (WGS) entry which is preliminary data.</text>
</comment>
<dbReference type="InterPro" id="IPR058502">
    <property type="entry name" value="PLL-like_beta-prop"/>
</dbReference>
<dbReference type="EMBL" id="JAFMYU010000016">
    <property type="protein sequence ID" value="MBO0933021.1"/>
    <property type="molecule type" value="Genomic_DNA"/>
</dbReference>
<protein>
    <recommendedName>
        <fullName evidence="1">PLL-like beta propeller domain-containing protein</fullName>
    </recommendedName>
</protein>
<feature type="domain" description="PLL-like beta propeller" evidence="1">
    <location>
        <begin position="236"/>
        <end position="428"/>
    </location>
</feature>
<evidence type="ECO:0000313" key="3">
    <source>
        <dbReference type="Proteomes" id="UP000664795"/>
    </source>
</evidence>
<sequence length="519" mass="59042">MPKLTWDNWYRSDGCRHWMDVTKFAGTSFTDIFWRGMRLVFLDEKGNKGLLYNGEVYAEAQKIINVNGKMLGFTQSDVKKYLLNGSFKYYDKILNPIPVHTPKLRFEGPDKDDLQNPWQYAEGEVSGSEIHVHFYNMIRHAEQGIGAFQTTGPLPQNAEGINQLAYFAAAVVLHEIMHNHGFQHPYAVDWSPGSDYASTLPQVALQAVLNAAKNNLASSASPIASIFGNVFPPPPHWYNWEDLGGKIIGDVGALAIRELGVIDLYTRDSDLHLSQKYFVKGKWTDWMVIDGETKIYSSPAVVSINQNHRGVYSTGVNGNVLHRRYWDGKWYNWEDLGGKIKGDVGAVTPGGDVTDLYVRGTDDALWQKYYADGKWTDWFLLDNSLKLASSPVVISANPDHRAIFVRGTDKNIYHKYWDGQWHPWQNLKKPFEKGIDNTPITDVGALISSEDTSTLFLRGQDFRLWQNNFDGKKWIGWFRAEAPDFQFQSAPSAISFGLWNKEIFVRGWDGKVYNISWSM</sequence>
<keyword evidence="3" id="KW-1185">Reference proteome</keyword>
<name>A0A939GAE9_9BACT</name>
<evidence type="ECO:0000259" key="1">
    <source>
        <dbReference type="Pfam" id="PF26607"/>
    </source>
</evidence>
<evidence type="ECO:0000313" key="2">
    <source>
        <dbReference type="EMBL" id="MBO0933021.1"/>
    </source>
</evidence>
<gene>
    <name evidence="2" type="ORF">J2I48_18575</name>
</gene>
<dbReference type="RefSeq" id="WP_207336988.1">
    <property type="nucleotide sequence ID" value="NZ_JAFMYU010000016.1"/>
</dbReference>
<dbReference type="SUPFAM" id="SSF89372">
    <property type="entry name" value="Fucose-specific lectin"/>
    <property type="match status" value="2"/>
</dbReference>
<proteinExistence type="predicted"/>